<reference evidence="1 2" key="1">
    <citation type="submission" date="2015-01" db="EMBL/GenBank/DDBJ databases">
        <title>Evolution of Trichinella species and genotypes.</title>
        <authorList>
            <person name="Korhonen P.K."/>
            <person name="Edoardo P."/>
            <person name="Giuseppe L.R."/>
            <person name="Gasser R.B."/>
        </authorList>
    </citation>
    <scope>NUCLEOTIDE SEQUENCE [LARGE SCALE GENOMIC DNA]</scope>
    <source>
        <strain evidence="1">ISS1029</strain>
    </source>
</reference>
<evidence type="ECO:0000313" key="1">
    <source>
        <dbReference type="EMBL" id="KRY98797.1"/>
    </source>
</evidence>
<dbReference type="Proteomes" id="UP000055024">
    <property type="component" value="Unassembled WGS sequence"/>
</dbReference>
<evidence type="ECO:0000313" key="2">
    <source>
        <dbReference type="Proteomes" id="UP000055024"/>
    </source>
</evidence>
<gene>
    <name evidence="1" type="ORF">T11_622</name>
</gene>
<organism evidence="1 2">
    <name type="scientific">Trichinella zimbabwensis</name>
    <dbReference type="NCBI Taxonomy" id="268475"/>
    <lineage>
        <taxon>Eukaryota</taxon>
        <taxon>Metazoa</taxon>
        <taxon>Ecdysozoa</taxon>
        <taxon>Nematoda</taxon>
        <taxon>Enoplea</taxon>
        <taxon>Dorylaimia</taxon>
        <taxon>Trichinellida</taxon>
        <taxon>Trichinellidae</taxon>
        <taxon>Trichinella</taxon>
    </lineage>
</organism>
<proteinExistence type="predicted"/>
<dbReference type="AlphaFoldDB" id="A0A0V1GKJ2"/>
<comment type="caution">
    <text evidence="1">The sequence shown here is derived from an EMBL/GenBank/DDBJ whole genome shotgun (WGS) entry which is preliminary data.</text>
</comment>
<protein>
    <submittedName>
        <fullName evidence="1">Uncharacterized protein</fullName>
    </submittedName>
</protein>
<keyword evidence="2" id="KW-1185">Reference proteome</keyword>
<dbReference type="EMBL" id="JYDP01001162">
    <property type="protein sequence ID" value="KRY98797.1"/>
    <property type="molecule type" value="Genomic_DNA"/>
</dbReference>
<accession>A0A0V1GKJ2</accession>
<name>A0A0V1GKJ2_9BILA</name>
<sequence length="94" mass="10652">MVKFGVYSAATLPDPSFYEGLSQRSQSVFYHHNMVVFGLHCCHRDSSSWYQVVSPADSVEMDYIEEFVSLNPAFYAGATYDYANFFIARGIAWG</sequence>